<feature type="transmembrane region" description="Helical" evidence="1">
    <location>
        <begin position="58"/>
        <end position="78"/>
    </location>
</feature>
<protein>
    <submittedName>
        <fullName evidence="2">Uncharacterized protein</fullName>
    </submittedName>
</protein>
<sequence length="382" mass="43103">MTKSPSADAAAISRFTALDIFRGMTVCFMIIVNTSGNGATTYWPLMHADWNGFTPTDLVFPSFLFAVGNALGFAMKRWDTMKQSDVLLKIFKRTALIFLIGYLMYWFPFFRLNAESHLILSPISQTRIMGVLQRIALCYGITALLVYYLGTKRTIWVGVVSLLAYWVLLLAFGEAGAEFSKTGNAVLRLDIWLLGTHHLYGGEGFPFDPEGVLSTLPALFNVIAGFAVGRYLQQQKGKSYESLAKLLLVGIGLLVLAYCWNSWMPINKKLWTSSYAVLTVGLDCLLLSVIIYFTDFLGKTKGSHFFIIAGKNPLFIYLMSELGVTVMWLVKIGNEPVFSWLYNHIFSRAGDYFGAFLFAVWWMLTCWFVGYVLDKKKIYIKL</sequence>
<evidence type="ECO:0000313" key="3">
    <source>
        <dbReference type="Proteomes" id="UP000008718"/>
    </source>
</evidence>
<dbReference type="AlphaFoldDB" id="E4T4I9"/>
<keyword evidence="3" id="KW-1185">Reference proteome</keyword>
<dbReference type="PANTHER" id="PTHR31061:SF24">
    <property type="entry name" value="LD22376P"/>
    <property type="match status" value="1"/>
</dbReference>
<feature type="transmembrane region" description="Helical" evidence="1">
    <location>
        <begin position="128"/>
        <end position="148"/>
    </location>
</feature>
<feature type="transmembrane region" description="Helical" evidence="1">
    <location>
        <begin position="20"/>
        <end position="38"/>
    </location>
</feature>
<evidence type="ECO:0000313" key="2">
    <source>
        <dbReference type="EMBL" id="ADQ79633.1"/>
    </source>
</evidence>
<dbReference type="PANTHER" id="PTHR31061">
    <property type="entry name" value="LD22376P"/>
    <property type="match status" value="1"/>
</dbReference>
<feature type="transmembrane region" description="Helical" evidence="1">
    <location>
        <begin position="352"/>
        <end position="373"/>
    </location>
</feature>
<dbReference type="Proteomes" id="UP000008718">
    <property type="component" value="Chromosome"/>
</dbReference>
<organism evidence="2 3">
    <name type="scientific">Paludibacter propionicigenes (strain DSM 17365 / JCM 13257 / WB4)</name>
    <dbReference type="NCBI Taxonomy" id="694427"/>
    <lineage>
        <taxon>Bacteria</taxon>
        <taxon>Pseudomonadati</taxon>
        <taxon>Bacteroidota</taxon>
        <taxon>Bacteroidia</taxon>
        <taxon>Bacteroidales</taxon>
        <taxon>Paludibacteraceae</taxon>
        <taxon>Paludibacter</taxon>
    </lineage>
</organism>
<keyword evidence="1" id="KW-1133">Transmembrane helix</keyword>
<feature type="transmembrane region" description="Helical" evidence="1">
    <location>
        <begin position="212"/>
        <end position="232"/>
    </location>
</feature>
<dbReference type="STRING" id="694427.Palpr_1487"/>
<gene>
    <name evidence="2" type="ordered locus">Palpr_1487</name>
</gene>
<feature type="transmembrane region" description="Helical" evidence="1">
    <location>
        <begin position="275"/>
        <end position="293"/>
    </location>
</feature>
<dbReference type="RefSeq" id="WP_013445002.1">
    <property type="nucleotide sequence ID" value="NC_014734.1"/>
</dbReference>
<dbReference type="HOGENOM" id="CLU_029171_4_0_10"/>
<reference key="1">
    <citation type="submission" date="2010-11" db="EMBL/GenBank/DDBJ databases">
        <title>The complete genome of Paludibacter propionicigenes DSM 17365.</title>
        <authorList>
            <consortium name="US DOE Joint Genome Institute (JGI-PGF)"/>
            <person name="Lucas S."/>
            <person name="Copeland A."/>
            <person name="Lapidus A."/>
            <person name="Bruce D."/>
            <person name="Goodwin L."/>
            <person name="Pitluck S."/>
            <person name="Kyrpides N."/>
            <person name="Mavromatis K."/>
            <person name="Ivanova N."/>
            <person name="Munk A.C."/>
            <person name="Brettin T."/>
            <person name="Detter J.C."/>
            <person name="Han C."/>
            <person name="Tapia R."/>
            <person name="Land M."/>
            <person name="Hauser L."/>
            <person name="Markowitz V."/>
            <person name="Cheng J.-F."/>
            <person name="Hugenholtz P."/>
            <person name="Woyke T."/>
            <person name="Wu D."/>
            <person name="Gronow S."/>
            <person name="Wellnitz S."/>
            <person name="Brambilla E."/>
            <person name="Klenk H.-P."/>
            <person name="Eisen J.A."/>
        </authorList>
    </citation>
    <scope>NUCLEOTIDE SEQUENCE</scope>
    <source>
        <strain>WB4</strain>
    </source>
</reference>
<reference evidence="2 3" key="2">
    <citation type="journal article" date="2011" name="Stand. Genomic Sci.">
        <title>Complete genome sequence of Paludibacter propionicigenes type strain (WB4).</title>
        <authorList>
            <person name="Gronow S."/>
            <person name="Munk C."/>
            <person name="Lapidus A."/>
            <person name="Nolan M."/>
            <person name="Lucas S."/>
            <person name="Hammon N."/>
            <person name="Deshpande S."/>
            <person name="Cheng J.F."/>
            <person name="Tapia R."/>
            <person name="Han C."/>
            <person name="Goodwin L."/>
            <person name="Pitluck S."/>
            <person name="Liolios K."/>
            <person name="Ivanova N."/>
            <person name="Mavromatis K."/>
            <person name="Mikhailova N."/>
            <person name="Pati A."/>
            <person name="Chen A."/>
            <person name="Palaniappan K."/>
            <person name="Land M."/>
            <person name="Hauser L."/>
            <person name="Chang Y.J."/>
            <person name="Jeffries C.D."/>
            <person name="Brambilla E."/>
            <person name="Rohde M."/>
            <person name="Goker M."/>
            <person name="Detter J.C."/>
            <person name="Woyke T."/>
            <person name="Bristow J."/>
            <person name="Eisen J.A."/>
            <person name="Markowitz V."/>
            <person name="Hugenholtz P."/>
            <person name="Kyrpides N.C."/>
            <person name="Klenk H.P."/>
        </authorList>
    </citation>
    <scope>NUCLEOTIDE SEQUENCE [LARGE SCALE GENOMIC DNA]</scope>
    <source>
        <strain evidence="3">DSM 17365 / JCM 13257 / WB4</strain>
    </source>
</reference>
<feature type="transmembrane region" description="Helical" evidence="1">
    <location>
        <begin position="244"/>
        <end position="263"/>
    </location>
</feature>
<proteinExistence type="predicted"/>
<feature type="transmembrane region" description="Helical" evidence="1">
    <location>
        <begin position="314"/>
        <end position="332"/>
    </location>
</feature>
<keyword evidence="1" id="KW-0472">Membrane</keyword>
<feature type="transmembrane region" description="Helical" evidence="1">
    <location>
        <begin position="155"/>
        <end position="173"/>
    </location>
</feature>
<feature type="transmembrane region" description="Helical" evidence="1">
    <location>
        <begin position="90"/>
        <end position="108"/>
    </location>
</feature>
<accession>E4T4I9</accession>
<evidence type="ECO:0000256" key="1">
    <source>
        <dbReference type="SAM" id="Phobius"/>
    </source>
</evidence>
<dbReference type="eggNOG" id="COG4299">
    <property type="taxonomic scope" value="Bacteria"/>
</dbReference>
<dbReference type="OrthoDB" id="9788724at2"/>
<dbReference type="EMBL" id="CP002345">
    <property type="protein sequence ID" value="ADQ79633.1"/>
    <property type="molecule type" value="Genomic_DNA"/>
</dbReference>
<keyword evidence="1" id="KW-0812">Transmembrane</keyword>
<name>E4T4I9_PALPW</name>
<dbReference type="KEGG" id="ppn:Palpr_1487"/>